<gene>
    <name evidence="2" type="ORF">N7G274_006166</name>
</gene>
<organism evidence="2 3">
    <name type="scientific">Stereocaulon virgatum</name>
    <dbReference type="NCBI Taxonomy" id="373712"/>
    <lineage>
        <taxon>Eukaryota</taxon>
        <taxon>Fungi</taxon>
        <taxon>Dikarya</taxon>
        <taxon>Ascomycota</taxon>
        <taxon>Pezizomycotina</taxon>
        <taxon>Lecanoromycetes</taxon>
        <taxon>OSLEUM clade</taxon>
        <taxon>Lecanoromycetidae</taxon>
        <taxon>Lecanorales</taxon>
        <taxon>Lecanorineae</taxon>
        <taxon>Stereocaulaceae</taxon>
        <taxon>Stereocaulon</taxon>
    </lineage>
</organism>
<proteinExistence type="predicted"/>
<reference evidence="2 3" key="1">
    <citation type="submission" date="2024-09" db="EMBL/GenBank/DDBJ databases">
        <title>Rethinking Asexuality: The Enigmatic Case of Functional Sexual Genes in Lepraria (Stereocaulaceae).</title>
        <authorList>
            <person name="Doellman M."/>
            <person name="Sun Y."/>
            <person name="Barcenas-Pena A."/>
            <person name="Lumbsch H.T."/>
            <person name="Grewe F."/>
        </authorList>
    </citation>
    <scope>NUCLEOTIDE SEQUENCE [LARGE SCALE GENOMIC DNA]</scope>
    <source>
        <strain evidence="2 3">Mercado 3170</strain>
    </source>
</reference>
<protein>
    <submittedName>
        <fullName evidence="2">Uncharacterized protein</fullName>
    </submittedName>
</protein>
<accession>A0ABR4A8I5</accession>
<sequence length="70" mass="7772">MQWLKNYQTGSEAGAAVAQMNATIWRRTLARESFNTKKSASGTLRNTGKRIATKDKDNQVGSDVLNTLRN</sequence>
<keyword evidence="3" id="KW-1185">Reference proteome</keyword>
<name>A0ABR4A8I5_9LECA</name>
<feature type="compositionally biased region" description="Polar residues" evidence="1">
    <location>
        <begin position="59"/>
        <end position="70"/>
    </location>
</feature>
<feature type="compositionally biased region" description="Polar residues" evidence="1">
    <location>
        <begin position="36"/>
        <end position="46"/>
    </location>
</feature>
<evidence type="ECO:0000256" key="1">
    <source>
        <dbReference type="SAM" id="MobiDB-lite"/>
    </source>
</evidence>
<dbReference type="Proteomes" id="UP001590950">
    <property type="component" value="Unassembled WGS sequence"/>
</dbReference>
<evidence type="ECO:0000313" key="2">
    <source>
        <dbReference type="EMBL" id="KAL2041221.1"/>
    </source>
</evidence>
<comment type="caution">
    <text evidence="2">The sequence shown here is derived from an EMBL/GenBank/DDBJ whole genome shotgun (WGS) entry which is preliminary data.</text>
</comment>
<feature type="region of interest" description="Disordered" evidence="1">
    <location>
        <begin position="35"/>
        <end position="70"/>
    </location>
</feature>
<evidence type="ECO:0000313" key="3">
    <source>
        <dbReference type="Proteomes" id="UP001590950"/>
    </source>
</evidence>
<dbReference type="EMBL" id="JBEFKJ010000018">
    <property type="protein sequence ID" value="KAL2041221.1"/>
    <property type="molecule type" value="Genomic_DNA"/>
</dbReference>